<evidence type="ECO:0000256" key="1">
    <source>
        <dbReference type="SAM" id="MobiDB-lite"/>
    </source>
</evidence>
<name>A0A0C9W836_9AGAM</name>
<keyword evidence="3" id="KW-1185">Reference proteome</keyword>
<evidence type="ECO:0000313" key="3">
    <source>
        <dbReference type="Proteomes" id="UP000053820"/>
    </source>
</evidence>
<dbReference type="EMBL" id="KN839896">
    <property type="protein sequence ID" value="KIJ59126.1"/>
    <property type="molecule type" value="Genomic_DNA"/>
</dbReference>
<dbReference type="HOGENOM" id="CLU_1034617_0_0_1"/>
<dbReference type="Proteomes" id="UP000053820">
    <property type="component" value="Unassembled WGS sequence"/>
</dbReference>
<proteinExistence type="predicted"/>
<feature type="compositionally biased region" description="Basic and acidic residues" evidence="1">
    <location>
        <begin position="146"/>
        <end position="157"/>
    </location>
</feature>
<dbReference type="OrthoDB" id="2712039at2759"/>
<sequence>MDGVARSWGVRGGDQYWGQSWSGVGPGSIGYDVLAARKFQEHQRCRAERKREEEQKKAEEEQKHAEEARKAAEVKKAEEAWKAAEAKKATVSVRGTLTAGGGAKCEGCESTGVDYTMEMPSGSKATTCDHCHRQKMECMCPRVEKKERQQVRSPEVEDNKEDEEEEDALQLIARAIDDLMQELKEMQWEYREQGKWVAAAINNLQHMLDLEYVAGPEEESDLEVPEEEVAEASAELGEFRKEVEQAAEEPEDEGSEEEEGSDDDEV</sequence>
<feature type="region of interest" description="Disordered" evidence="1">
    <location>
        <begin position="217"/>
        <end position="266"/>
    </location>
</feature>
<feature type="region of interest" description="Disordered" evidence="1">
    <location>
        <begin position="146"/>
        <end position="166"/>
    </location>
</feature>
<accession>A0A0C9W836</accession>
<reference evidence="2 3" key="1">
    <citation type="submission" date="2014-04" db="EMBL/GenBank/DDBJ databases">
        <title>Evolutionary Origins and Diversification of the Mycorrhizal Mutualists.</title>
        <authorList>
            <consortium name="DOE Joint Genome Institute"/>
            <consortium name="Mycorrhizal Genomics Consortium"/>
            <person name="Kohler A."/>
            <person name="Kuo A."/>
            <person name="Nagy L.G."/>
            <person name="Floudas D."/>
            <person name="Copeland A."/>
            <person name="Barry K.W."/>
            <person name="Cichocki N."/>
            <person name="Veneault-Fourrey C."/>
            <person name="LaButti K."/>
            <person name="Lindquist E.A."/>
            <person name="Lipzen A."/>
            <person name="Lundell T."/>
            <person name="Morin E."/>
            <person name="Murat C."/>
            <person name="Riley R."/>
            <person name="Ohm R."/>
            <person name="Sun H."/>
            <person name="Tunlid A."/>
            <person name="Henrissat B."/>
            <person name="Grigoriev I.V."/>
            <person name="Hibbett D.S."/>
            <person name="Martin F."/>
        </authorList>
    </citation>
    <scope>NUCLEOTIDE SEQUENCE [LARGE SCALE GENOMIC DNA]</scope>
    <source>
        <strain evidence="2 3">MD-312</strain>
    </source>
</reference>
<gene>
    <name evidence="2" type="ORF">HYDPIDRAFT_33478</name>
</gene>
<organism evidence="2 3">
    <name type="scientific">Hydnomerulius pinastri MD-312</name>
    <dbReference type="NCBI Taxonomy" id="994086"/>
    <lineage>
        <taxon>Eukaryota</taxon>
        <taxon>Fungi</taxon>
        <taxon>Dikarya</taxon>
        <taxon>Basidiomycota</taxon>
        <taxon>Agaricomycotina</taxon>
        <taxon>Agaricomycetes</taxon>
        <taxon>Agaricomycetidae</taxon>
        <taxon>Boletales</taxon>
        <taxon>Boletales incertae sedis</taxon>
        <taxon>Leucogyrophana</taxon>
    </lineage>
</organism>
<feature type="region of interest" description="Disordered" evidence="1">
    <location>
        <begin position="42"/>
        <end position="72"/>
    </location>
</feature>
<dbReference type="AlphaFoldDB" id="A0A0C9W836"/>
<feature type="compositionally biased region" description="Acidic residues" evidence="1">
    <location>
        <begin position="217"/>
        <end position="230"/>
    </location>
</feature>
<evidence type="ECO:0000313" key="2">
    <source>
        <dbReference type="EMBL" id="KIJ59126.1"/>
    </source>
</evidence>
<feature type="compositionally biased region" description="Acidic residues" evidence="1">
    <location>
        <begin position="245"/>
        <end position="266"/>
    </location>
</feature>
<protein>
    <submittedName>
        <fullName evidence="2">Unplaced genomic scaffold scaffold_62, whole genome shotgun sequence</fullName>
    </submittedName>
</protein>